<feature type="compositionally biased region" description="Polar residues" evidence="1">
    <location>
        <begin position="1"/>
        <end position="15"/>
    </location>
</feature>
<gene>
    <name evidence="2" type="ORF">AKAME5_001223800</name>
</gene>
<protein>
    <submittedName>
        <fullName evidence="2">Proline-rich transmembrane protein 4 isoform X2</fullName>
    </submittedName>
</protein>
<name>A0AAD3MS00_LATJO</name>
<evidence type="ECO:0000313" key="2">
    <source>
        <dbReference type="EMBL" id="GLD60327.1"/>
    </source>
</evidence>
<feature type="region of interest" description="Disordered" evidence="1">
    <location>
        <begin position="1"/>
        <end position="26"/>
    </location>
</feature>
<keyword evidence="2" id="KW-0812">Transmembrane</keyword>
<keyword evidence="2" id="KW-0472">Membrane</keyword>
<dbReference type="Proteomes" id="UP001279410">
    <property type="component" value="Unassembled WGS sequence"/>
</dbReference>
<comment type="caution">
    <text evidence="2">The sequence shown here is derived from an EMBL/GenBank/DDBJ whole genome shotgun (WGS) entry which is preliminary data.</text>
</comment>
<keyword evidence="3" id="KW-1185">Reference proteome</keyword>
<dbReference type="AlphaFoldDB" id="A0AAD3MS00"/>
<proteinExistence type="predicted"/>
<accession>A0AAD3MS00</accession>
<sequence>MGSSCKQSNSLSDQCSGRVWDSGGCQEEVGSVPCVDRLMERRGAQHSEYERTHSATQRETADMQQHRAAYMFKEAAAEWAVDEVY</sequence>
<reference evidence="2" key="1">
    <citation type="submission" date="2022-08" db="EMBL/GenBank/DDBJ databases">
        <title>Genome sequencing of akame (Lates japonicus).</title>
        <authorList>
            <person name="Hashiguchi Y."/>
            <person name="Takahashi H."/>
        </authorList>
    </citation>
    <scope>NUCLEOTIDE SEQUENCE</scope>
    <source>
        <strain evidence="2">Kochi</strain>
    </source>
</reference>
<dbReference type="EMBL" id="BRZM01000040">
    <property type="protein sequence ID" value="GLD60327.1"/>
    <property type="molecule type" value="Genomic_DNA"/>
</dbReference>
<evidence type="ECO:0000313" key="3">
    <source>
        <dbReference type="Proteomes" id="UP001279410"/>
    </source>
</evidence>
<evidence type="ECO:0000256" key="1">
    <source>
        <dbReference type="SAM" id="MobiDB-lite"/>
    </source>
</evidence>
<organism evidence="2 3">
    <name type="scientific">Lates japonicus</name>
    <name type="common">Japanese lates</name>
    <dbReference type="NCBI Taxonomy" id="270547"/>
    <lineage>
        <taxon>Eukaryota</taxon>
        <taxon>Metazoa</taxon>
        <taxon>Chordata</taxon>
        <taxon>Craniata</taxon>
        <taxon>Vertebrata</taxon>
        <taxon>Euteleostomi</taxon>
        <taxon>Actinopterygii</taxon>
        <taxon>Neopterygii</taxon>
        <taxon>Teleostei</taxon>
        <taxon>Neoteleostei</taxon>
        <taxon>Acanthomorphata</taxon>
        <taxon>Carangaria</taxon>
        <taxon>Carangaria incertae sedis</taxon>
        <taxon>Centropomidae</taxon>
        <taxon>Lates</taxon>
    </lineage>
</organism>